<comment type="subcellular location">
    <subcellularLocation>
        <location evidence="1">Nucleus</location>
    </subcellularLocation>
</comment>
<feature type="compositionally biased region" description="Pro residues" evidence="3">
    <location>
        <begin position="299"/>
        <end position="310"/>
    </location>
</feature>
<feature type="domain" description="SWI/SNF-like complex subunit BAF250 C-terminal" evidence="4">
    <location>
        <begin position="612"/>
        <end position="868"/>
    </location>
</feature>
<organism evidence="5 6">
    <name type="scientific">Fragariocoptes setiger</name>
    <dbReference type="NCBI Taxonomy" id="1670756"/>
    <lineage>
        <taxon>Eukaryota</taxon>
        <taxon>Metazoa</taxon>
        <taxon>Ecdysozoa</taxon>
        <taxon>Arthropoda</taxon>
        <taxon>Chelicerata</taxon>
        <taxon>Arachnida</taxon>
        <taxon>Acari</taxon>
        <taxon>Acariformes</taxon>
        <taxon>Trombidiformes</taxon>
        <taxon>Prostigmata</taxon>
        <taxon>Eupodina</taxon>
        <taxon>Eriophyoidea</taxon>
        <taxon>Phytoptidae</taxon>
        <taxon>Fragariocoptes</taxon>
    </lineage>
</organism>
<feature type="non-terminal residue" evidence="5">
    <location>
        <position position="1"/>
    </location>
</feature>
<accession>A0ABQ7S5R5</accession>
<feature type="compositionally biased region" description="Pro residues" evidence="3">
    <location>
        <begin position="222"/>
        <end position="243"/>
    </location>
</feature>
<name>A0ABQ7S5R5_9ACAR</name>
<feature type="compositionally biased region" description="Low complexity" evidence="3">
    <location>
        <begin position="270"/>
        <end position="279"/>
    </location>
</feature>
<evidence type="ECO:0000259" key="4">
    <source>
        <dbReference type="Pfam" id="PF12031"/>
    </source>
</evidence>
<protein>
    <submittedName>
        <fullName evidence="5">Trithorax group protein osa</fullName>
    </submittedName>
</protein>
<proteinExistence type="predicted"/>
<feature type="region of interest" description="Disordered" evidence="3">
    <location>
        <begin position="657"/>
        <end position="677"/>
    </location>
</feature>
<dbReference type="Pfam" id="PF12031">
    <property type="entry name" value="BAF250_C"/>
    <property type="match status" value="1"/>
</dbReference>
<reference evidence="5 6" key="1">
    <citation type="submission" date="2020-10" db="EMBL/GenBank/DDBJ databases">
        <authorList>
            <person name="Klimov P.B."/>
            <person name="Dyachkov S.M."/>
            <person name="Chetverikov P.E."/>
        </authorList>
    </citation>
    <scope>NUCLEOTIDE SEQUENCE [LARGE SCALE GENOMIC DNA]</scope>
    <source>
        <strain evidence="5">BMOC 18-1129-001#AD2665</strain>
        <tissue evidence="5">Entire mites</tissue>
    </source>
</reference>
<feature type="compositionally biased region" description="Low complexity" evidence="3">
    <location>
        <begin position="7"/>
        <end position="51"/>
    </location>
</feature>
<dbReference type="SUPFAM" id="SSF48371">
    <property type="entry name" value="ARM repeat"/>
    <property type="match status" value="1"/>
</dbReference>
<dbReference type="InterPro" id="IPR033388">
    <property type="entry name" value="BAF250_C"/>
</dbReference>
<feature type="compositionally biased region" description="Low complexity" evidence="3">
    <location>
        <begin position="311"/>
        <end position="325"/>
    </location>
</feature>
<evidence type="ECO:0000256" key="3">
    <source>
        <dbReference type="SAM" id="MobiDB-lite"/>
    </source>
</evidence>
<gene>
    <name evidence="5" type="primary">osa</name>
    <name evidence="5" type="ORF">GZH46_02736</name>
</gene>
<evidence type="ECO:0000256" key="2">
    <source>
        <dbReference type="ARBA" id="ARBA00023242"/>
    </source>
</evidence>
<dbReference type="EMBL" id="JAIFTH010000999">
    <property type="protein sequence ID" value="KAG9508763.1"/>
    <property type="molecule type" value="Genomic_DNA"/>
</dbReference>
<dbReference type="Pfam" id="PF09774">
    <property type="entry name" value="MIX23"/>
    <property type="match status" value="1"/>
</dbReference>
<feature type="region of interest" description="Disordered" evidence="3">
    <location>
        <begin position="1"/>
        <end position="336"/>
    </location>
</feature>
<dbReference type="PANTHER" id="PTHR12656">
    <property type="entry name" value="BRG-1 ASSOCIATED FACTOR 250 BAF250"/>
    <property type="match status" value="1"/>
</dbReference>
<feature type="compositionally biased region" description="Low complexity" evidence="3">
    <location>
        <begin position="61"/>
        <end position="136"/>
    </location>
</feature>
<evidence type="ECO:0000256" key="1">
    <source>
        <dbReference type="ARBA" id="ARBA00004123"/>
    </source>
</evidence>
<evidence type="ECO:0000313" key="5">
    <source>
        <dbReference type="EMBL" id="KAG9508763.1"/>
    </source>
</evidence>
<feature type="compositionally biased region" description="Polar residues" evidence="3">
    <location>
        <begin position="513"/>
        <end position="527"/>
    </location>
</feature>
<feature type="compositionally biased region" description="Low complexity" evidence="3">
    <location>
        <begin position="244"/>
        <end position="260"/>
    </location>
</feature>
<dbReference type="InterPro" id="IPR019171">
    <property type="entry name" value="MIX23"/>
</dbReference>
<dbReference type="Proteomes" id="UP000825002">
    <property type="component" value="Unassembled WGS sequence"/>
</dbReference>
<sequence length="1041" mass="117984">LQPPPQQHYQPSQMHYQPTQPHQPHYQPPQMHYQSPQQHYQSSPQPHQQHYQPPPPPPPQQHHGLPSQQMHQPPQQPHYGQPQQHLQPPPQQHYQPSQMHYQPTQPHQPHYQPPQMHYQSPQQHYQSNPQLHQQHYQPPPPPPPQQHHGIPSQQMHQPPQQSSYGQPQQHLQPPPQQHYQPSQMHYQPTQPHQPHYQPPQMHYQSPQQHYQSNPQPHQQHYQPPPPPPPQQHHARPPPPPPAQPQMHHQSPVHPPQQQQPVPIPQANARPPMQHTQIPPQHHPPAGPHPAPQTQAMSQTPPPVAPPPPASVPQAPSSAPSPQTQAPKREISFPPGCVEATKPVTLKRRRLTSKDVSSIEAWRLLMCLKSGLLAEASWAIDVLGILLNDDSTVMHFGLQHLPGLLDALLGHYKRCLEEIFDNPCETDDHADLNANKVNITSIKVNGFIDDQHDIPTKVTKYQKMCNSHVSIPRVADQIIMFSSTKNYTYRTRDGKIVKLEPGVPPIFDGKDNDTCQNDSESSSKMTGANTEDLSYIQIHFEPKKSSSERWNSKLLVPSVKVKLEETQSEEFPRVRPSDIEAYKLKSSKNEMEDEADAKGEHLMNPVEDYQLTLARRCICLSTLFRNLSFVPGNETEMSKHHGLLSVLGRLLLLKHEHKPRNHTPDFETSTDVSDSRHKASTESDELEWYRGMLHLVRENTLVTISNLSSSLDLTPLDDDVTLSMLEGLLHWSVCSSSYALDPFSSGSVIVSPQRLAFESLAKLSIIEGNVDLILATPPWSRIEKLFAVLSRSLSKDEDQTVRELALVLLSNLASAGSSVARTIALTGSVITQLISFIESAEATTQEVVQTTGPEALRDPEVSGTTQDMLRRAAHTLRCISQLSENHPLFSQHQERLLSLVMSNILDPGVVQIIADEIIKEMRRLDDLIIHKLNETVPRGSQGRNVQDHSALCLELYGQLKKNFSKRDQAINYCLSDAETSVETLRSQMNGKPEDSVDPAERKKFRAEKQRLRFIRVELGSEESIRERTLKVLSERCRQYGEF</sequence>
<keyword evidence="2" id="KW-0539">Nucleus</keyword>
<keyword evidence="6" id="KW-1185">Reference proteome</keyword>
<feature type="compositionally biased region" description="Pro residues" evidence="3">
    <location>
        <begin position="280"/>
        <end position="290"/>
    </location>
</feature>
<dbReference type="PANTHER" id="PTHR12656:SF5">
    <property type="entry name" value="TRITHORAX GROUP PROTEIN OSA"/>
    <property type="match status" value="1"/>
</dbReference>
<dbReference type="InterPro" id="IPR011989">
    <property type="entry name" value="ARM-like"/>
</dbReference>
<dbReference type="Gene3D" id="1.25.10.10">
    <property type="entry name" value="Leucine-rich Repeat Variant"/>
    <property type="match status" value="1"/>
</dbReference>
<feature type="compositionally biased region" description="Low complexity" evidence="3">
    <location>
        <begin position="146"/>
        <end position="221"/>
    </location>
</feature>
<comment type="caution">
    <text evidence="5">The sequence shown here is derived from an EMBL/GenBank/DDBJ whole genome shotgun (WGS) entry which is preliminary data.</text>
</comment>
<evidence type="ECO:0000313" key="6">
    <source>
        <dbReference type="Proteomes" id="UP000825002"/>
    </source>
</evidence>
<dbReference type="InterPro" id="IPR021906">
    <property type="entry name" value="BAF250/Osa"/>
</dbReference>
<feature type="region of interest" description="Disordered" evidence="3">
    <location>
        <begin position="506"/>
        <end position="527"/>
    </location>
</feature>
<dbReference type="InterPro" id="IPR016024">
    <property type="entry name" value="ARM-type_fold"/>
</dbReference>